<dbReference type="Proteomes" id="UP000823046">
    <property type="component" value="Unassembled WGS sequence"/>
</dbReference>
<name>A0ABQ7J7N9_9APIC</name>
<sequence length="352" mass="39358">MHNQTMHEVESFAFPLINDMHTHLRQEDLMEAVTPMVMGGGCGRVLVMPNTIPPITSCDAAKEYCKRLEHLEPRVEYMMTLYLSPEISIDDLRNNAASCHVTGVKSYPRGVTTNSEFGVESYERYYELFGVMEELGLVLHLHGEIPSVSPLQAEQLFVPQAVQLCKAFPKLKIVLEHVSSKAAVLTVKSHQRMAATVTVHHLELTAEDVLNDPSTSETDVTDLIKYPHNFCKPLAKLAGDREAIRQVVQEGHPRFFLGSDSAPHKKSMKESKKPPAGIFTQPLLLAVSLLDRTDSFLLWSLKSGELCAIVERKSSWVPLEYPILATGEKVVPYKSGFELAFTVRIEPFEEGN</sequence>
<dbReference type="SUPFAM" id="SSF51556">
    <property type="entry name" value="Metallo-dependent hydrolases"/>
    <property type="match status" value="1"/>
</dbReference>
<comment type="caution">
    <text evidence="5">The sequence shown here is derived from an EMBL/GenBank/DDBJ whole genome shotgun (WGS) entry which is preliminary data.</text>
</comment>
<dbReference type="InterPro" id="IPR004721">
    <property type="entry name" value="DHOdimr"/>
</dbReference>
<dbReference type="InterPro" id="IPR002195">
    <property type="entry name" value="Dihydroorotase_CS"/>
</dbReference>
<evidence type="ECO:0000256" key="4">
    <source>
        <dbReference type="ARBA" id="ARBA00022975"/>
    </source>
</evidence>
<accession>A0ABQ7J7N9</accession>
<dbReference type="Gene3D" id="3.20.20.140">
    <property type="entry name" value="Metal-dependent hydrolases"/>
    <property type="match status" value="1"/>
</dbReference>
<dbReference type="EMBL" id="JADAQX010000523">
    <property type="protein sequence ID" value="KAF8819991.1"/>
    <property type="molecule type" value="Genomic_DNA"/>
</dbReference>
<dbReference type="PROSITE" id="PS00483">
    <property type="entry name" value="DIHYDROOROTASE_2"/>
    <property type="match status" value="1"/>
</dbReference>
<keyword evidence="4" id="KW-0665">Pyrimidine biosynthesis</keyword>
<dbReference type="InterPro" id="IPR032466">
    <property type="entry name" value="Metal_Hydrolase"/>
</dbReference>
<keyword evidence="1" id="KW-0479">Metal-binding</keyword>
<keyword evidence="2" id="KW-0378">Hydrolase</keyword>
<evidence type="ECO:0000256" key="2">
    <source>
        <dbReference type="ARBA" id="ARBA00022801"/>
    </source>
</evidence>
<evidence type="ECO:0000313" key="5">
    <source>
        <dbReference type="EMBL" id="KAF8819991.1"/>
    </source>
</evidence>
<reference evidence="5 6" key="1">
    <citation type="journal article" date="2020" name="bioRxiv">
        <title>Metabolic contributions of an alphaproteobacterial endosymbiont in the apicomplexan Cardiosporidium cionae.</title>
        <authorList>
            <person name="Hunter E.S."/>
            <person name="Paight C.J."/>
            <person name="Lane C.E."/>
        </authorList>
    </citation>
    <scope>NUCLEOTIDE SEQUENCE [LARGE SCALE GENOMIC DNA]</scope>
    <source>
        <strain evidence="5">ESH_2018</strain>
    </source>
</reference>
<proteinExistence type="predicted"/>
<keyword evidence="6" id="KW-1185">Reference proteome</keyword>
<evidence type="ECO:0000256" key="3">
    <source>
        <dbReference type="ARBA" id="ARBA00022833"/>
    </source>
</evidence>
<evidence type="ECO:0000313" key="6">
    <source>
        <dbReference type="Proteomes" id="UP000823046"/>
    </source>
</evidence>
<gene>
    <name evidence="5" type="ORF">IE077_003726</name>
</gene>
<organism evidence="5 6">
    <name type="scientific">Cardiosporidium cionae</name>
    <dbReference type="NCBI Taxonomy" id="476202"/>
    <lineage>
        <taxon>Eukaryota</taxon>
        <taxon>Sar</taxon>
        <taxon>Alveolata</taxon>
        <taxon>Apicomplexa</taxon>
        <taxon>Aconoidasida</taxon>
        <taxon>Nephromycida</taxon>
        <taxon>Cardiosporidium</taxon>
    </lineage>
</organism>
<dbReference type="PANTHER" id="PTHR43137">
    <property type="entry name" value="DIHYDROOROTASE"/>
    <property type="match status" value="1"/>
</dbReference>
<evidence type="ECO:0000256" key="1">
    <source>
        <dbReference type="ARBA" id="ARBA00022723"/>
    </source>
</evidence>
<dbReference type="PANTHER" id="PTHR43137:SF1">
    <property type="entry name" value="DIHYDROOROTASE"/>
    <property type="match status" value="1"/>
</dbReference>
<keyword evidence="3" id="KW-0862">Zinc</keyword>
<protein>
    <submittedName>
        <fullName evidence="5">Dihydroorotase</fullName>
    </submittedName>
</protein>